<gene>
    <name evidence="4" type="ORF">CONPUDRAFT_124412</name>
</gene>
<dbReference type="Pfam" id="PF00501">
    <property type="entry name" value="AMP-binding"/>
    <property type="match status" value="1"/>
</dbReference>
<dbReference type="RefSeq" id="XP_007768700.1">
    <property type="nucleotide sequence ID" value="XM_007770510.1"/>
</dbReference>
<evidence type="ECO:0000313" key="4">
    <source>
        <dbReference type="EMBL" id="EIW81332.1"/>
    </source>
</evidence>
<dbReference type="AlphaFoldDB" id="A0A5M3MQ72"/>
<keyword evidence="5" id="KW-1185">Reference proteome</keyword>
<dbReference type="CDD" id="cd05911">
    <property type="entry name" value="Firefly_Luc_like"/>
    <property type="match status" value="1"/>
</dbReference>
<dbReference type="SUPFAM" id="SSF56801">
    <property type="entry name" value="Acetyl-CoA synthetase-like"/>
    <property type="match status" value="1"/>
</dbReference>
<dbReference type="InterPro" id="IPR042099">
    <property type="entry name" value="ANL_N_sf"/>
</dbReference>
<evidence type="ECO:0000313" key="5">
    <source>
        <dbReference type="Proteomes" id="UP000053558"/>
    </source>
</evidence>
<name>A0A5M3MQ72_CONPW</name>
<dbReference type="InterPro" id="IPR045851">
    <property type="entry name" value="AMP-bd_C_sf"/>
</dbReference>
<comment type="caution">
    <text evidence="4">The sequence shown here is derived from an EMBL/GenBank/DDBJ whole genome shotgun (WGS) entry which is preliminary data.</text>
</comment>
<dbReference type="GO" id="GO:0016405">
    <property type="term" value="F:CoA-ligase activity"/>
    <property type="evidence" value="ECO:0007669"/>
    <property type="project" value="TreeGrafter"/>
</dbReference>
<reference evidence="5" key="1">
    <citation type="journal article" date="2012" name="Science">
        <title>The Paleozoic origin of enzymatic lignin decomposition reconstructed from 31 fungal genomes.</title>
        <authorList>
            <person name="Floudas D."/>
            <person name="Binder M."/>
            <person name="Riley R."/>
            <person name="Barry K."/>
            <person name="Blanchette R.A."/>
            <person name="Henrissat B."/>
            <person name="Martinez A.T."/>
            <person name="Otillar R."/>
            <person name="Spatafora J.W."/>
            <person name="Yadav J.S."/>
            <person name="Aerts A."/>
            <person name="Benoit I."/>
            <person name="Boyd A."/>
            <person name="Carlson A."/>
            <person name="Copeland A."/>
            <person name="Coutinho P.M."/>
            <person name="de Vries R.P."/>
            <person name="Ferreira P."/>
            <person name="Findley K."/>
            <person name="Foster B."/>
            <person name="Gaskell J."/>
            <person name="Glotzer D."/>
            <person name="Gorecki P."/>
            <person name="Heitman J."/>
            <person name="Hesse C."/>
            <person name="Hori C."/>
            <person name="Igarashi K."/>
            <person name="Jurgens J.A."/>
            <person name="Kallen N."/>
            <person name="Kersten P."/>
            <person name="Kohler A."/>
            <person name="Kuees U."/>
            <person name="Kumar T.K.A."/>
            <person name="Kuo A."/>
            <person name="LaButti K."/>
            <person name="Larrondo L.F."/>
            <person name="Lindquist E."/>
            <person name="Ling A."/>
            <person name="Lombard V."/>
            <person name="Lucas S."/>
            <person name="Lundell T."/>
            <person name="Martin R."/>
            <person name="McLaughlin D.J."/>
            <person name="Morgenstern I."/>
            <person name="Morin E."/>
            <person name="Murat C."/>
            <person name="Nagy L.G."/>
            <person name="Nolan M."/>
            <person name="Ohm R.A."/>
            <person name="Patyshakuliyeva A."/>
            <person name="Rokas A."/>
            <person name="Ruiz-Duenas F.J."/>
            <person name="Sabat G."/>
            <person name="Salamov A."/>
            <person name="Samejima M."/>
            <person name="Schmutz J."/>
            <person name="Slot J.C."/>
            <person name="St John F."/>
            <person name="Stenlid J."/>
            <person name="Sun H."/>
            <person name="Sun S."/>
            <person name="Syed K."/>
            <person name="Tsang A."/>
            <person name="Wiebenga A."/>
            <person name="Young D."/>
            <person name="Pisabarro A."/>
            <person name="Eastwood D.C."/>
            <person name="Martin F."/>
            <person name="Cullen D."/>
            <person name="Grigoriev I.V."/>
            <person name="Hibbett D.S."/>
        </authorList>
    </citation>
    <scope>NUCLEOTIDE SEQUENCE [LARGE SCALE GENOMIC DNA]</scope>
    <source>
        <strain evidence="5">RWD-64-598 SS2</strain>
    </source>
</reference>
<dbReference type="Pfam" id="PF13193">
    <property type="entry name" value="AMP-binding_C"/>
    <property type="match status" value="1"/>
</dbReference>
<feature type="domain" description="AMP-binding enzyme C-terminal" evidence="3">
    <location>
        <begin position="463"/>
        <end position="550"/>
    </location>
</feature>
<evidence type="ECO:0000259" key="3">
    <source>
        <dbReference type="Pfam" id="PF13193"/>
    </source>
</evidence>
<evidence type="ECO:0000256" key="1">
    <source>
        <dbReference type="SAM" id="Phobius"/>
    </source>
</evidence>
<dbReference type="KEGG" id="cput:CONPUDRAFT_124412"/>
<dbReference type="EMBL" id="JH711578">
    <property type="protein sequence ID" value="EIW81332.1"/>
    <property type="molecule type" value="Genomic_DNA"/>
</dbReference>
<keyword evidence="1" id="KW-0472">Membrane</keyword>
<dbReference type="Gene3D" id="3.40.50.12780">
    <property type="entry name" value="N-terminal domain of ligase-like"/>
    <property type="match status" value="1"/>
</dbReference>
<accession>A0A5M3MQ72</accession>
<dbReference type="PANTHER" id="PTHR24096:SF422">
    <property type="entry name" value="BCDNA.GH02901"/>
    <property type="match status" value="1"/>
</dbReference>
<organism evidence="4 5">
    <name type="scientific">Coniophora puteana (strain RWD-64-598)</name>
    <name type="common">Brown rot fungus</name>
    <dbReference type="NCBI Taxonomy" id="741705"/>
    <lineage>
        <taxon>Eukaryota</taxon>
        <taxon>Fungi</taxon>
        <taxon>Dikarya</taxon>
        <taxon>Basidiomycota</taxon>
        <taxon>Agaricomycotina</taxon>
        <taxon>Agaricomycetes</taxon>
        <taxon>Agaricomycetidae</taxon>
        <taxon>Boletales</taxon>
        <taxon>Coniophorineae</taxon>
        <taxon>Coniophoraceae</taxon>
        <taxon>Coniophora</taxon>
    </lineage>
</organism>
<evidence type="ECO:0000259" key="2">
    <source>
        <dbReference type="Pfam" id="PF00501"/>
    </source>
</evidence>
<dbReference type="Proteomes" id="UP000053558">
    <property type="component" value="Unassembled WGS sequence"/>
</dbReference>
<keyword evidence="4" id="KW-0436">Ligase</keyword>
<dbReference type="OrthoDB" id="6509636at2759"/>
<feature type="domain" description="AMP-dependent synthetase/ligase" evidence="2">
    <location>
        <begin position="32"/>
        <end position="413"/>
    </location>
</feature>
<dbReference type="PROSITE" id="PS00455">
    <property type="entry name" value="AMP_BINDING"/>
    <property type="match status" value="1"/>
</dbReference>
<dbReference type="PANTHER" id="PTHR24096">
    <property type="entry name" value="LONG-CHAIN-FATTY-ACID--COA LIGASE"/>
    <property type="match status" value="1"/>
</dbReference>
<keyword evidence="1" id="KW-1133">Transmembrane helix</keyword>
<sequence length="571" mass="62914">MTEFHGQPLGTHIPDDLTIAQFILDAEHPIRAQRPAGAPWLIDDASGRKVGFEEIRTRTFGLANALSRRFNTREDDVVCIYSPNDVDYPPAVWATHRLGAIVSAANPGYTLEELVYQLEVAKASVIITHPVSVKVALGAAQRVGLPAERVVVFGSEPVSQCTTVDELVKEGLVHPPNFAERKLKKGEAKTKLAFLNFSSGTTGRPKAVMISHYGPIANVIQTAVHSEIHKTDKPWEERRFRPGDVSAAALPLYHIYGLVVVLHFMLFSGLSLVVVPKFNFKNFLDSIVKYRITHLCVVPPQVVLLCKQPIVKNYDLSHVRFINCGAAPLSGELMMKLASDFPKAHIGQGYGLTESATTLSMFSTETKFGVINSSGRLLPGVTARVVRPDGTSAGRNETGELWVKAPSLALGYLNNEKATKETFGEGWLRTGDEVRIDDKNEVFIVDRIKELIKVRGFQVAPAELEGTLLMHPDIQDACVVPVADDYSGEVPLAFVVLRPEATARVAKSPSEREKLKETIIKHTAENKVAYKRLAGGVEFIDAIPKNPSGKILRRVLRERVKEMWSKPKAKL</sequence>
<keyword evidence="1" id="KW-0812">Transmembrane</keyword>
<dbReference type="InterPro" id="IPR000873">
    <property type="entry name" value="AMP-dep_synth/lig_dom"/>
</dbReference>
<dbReference type="OMA" id="PQFAVTM"/>
<feature type="transmembrane region" description="Helical" evidence="1">
    <location>
        <begin position="253"/>
        <end position="275"/>
    </location>
</feature>
<proteinExistence type="predicted"/>
<dbReference type="GeneID" id="19199820"/>
<dbReference type="InterPro" id="IPR020845">
    <property type="entry name" value="AMP-binding_CS"/>
</dbReference>
<dbReference type="InterPro" id="IPR025110">
    <property type="entry name" value="AMP-bd_C"/>
</dbReference>
<protein>
    <submittedName>
        <fullName evidence="4">Amp dependent CoA ligase</fullName>
    </submittedName>
</protein>
<dbReference type="Gene3D" id="3.30.300.30">
    <property type="match status" value="1"/>
</dbReference>